<dbReference type="EMBL" id="CADCUI010000091">
    <property type="protein sequence ID" value="CAA9368194.1"/>
    <property type="molecule type" value="Genomic_DNA"/>
</dbReference>
<accession>A0A6J4MTF7</accession>
<feature type="compositionally biased region" description="Low complexity" evidence="1">
    <location>
        <begin position="55"/>
        <end position="68"/>
    </location>
</feature>
<feature type="compositionally biased region" description="Low complexity" evidence="1">
    <location>
        <begin position="7"/>
        <end position="17"/>
    </location>
</feature>
<evidence type="ECO:0000256" key="1">
    <source>
        <dbReference type="SAM" id="MobiDB-lite"/>
    </source>
</evidence>
<evidence type="ECO:0000313" key="2">
    <source>
        <dbReference type="EMBL" id="CAA9368194.1"/>
    </source>
</evidence>
<feature type="non-terminal residue" evidence="2">
    <location>
        <position position="1"/>
    </location>
</feature>
<reference evidence="2" key="1">
    <citation type="submission" date="2020-02" db="EMBL/GenBank/DDBJ databases">
        <authorList>
            <person name="Meier V. D."/>
        </authorList>
    </citation>
    <scope>NUCLEOTIDE SEQUENCE</scope>
    <source>
        <strain evidence="2">AVDCRST_MAG34</strain>
    </source>
</reference>
<name>A0A6J4MTF7_9ACTN</name>
<feature type="non-terminal residue" evidence="2">
    <location>
        <position position="68"/>
    </location>
</feature>
<sequence length="68" mass="6937">GPDDRGPGAADGVLRAGGPRRGAGNRRPRLERRREALRAPPGGLAARRPDPRFCAPPSASSGAVSGVL</sequence>
<feature type="region of interest" description="Disordered" evidence="1">
    <location>
        <begin position="1"/>
        <end position="68"/>
    </location>
</feature>
<proteinExistence type="predicted"/>
<organism evidence="2">
    <name type="scientific">uncultured Nocardioidaceae bacterium</name>
    <dbReference type="NCBI Taxonomy" id="253824"/>
    <lineage>
        <taxon>Bacteria</taxon>
        <taxon>Bacillati</taxon>
        <taxon>Actinomycetota</taxon>
        <taxon>Actinomycetes</taxon>
        <taxon>Propionibacteriales</taxon>
        <taxon>Nocardioidaceae</taxon>
        <taxon>environmental samples</taxon>
    </lineage>
</organism>
<dbReference type="AlphaFoldDB" id="A0A6J4MTF7"/>
<protein>
    <submittedName>
        <fullName evidence="2">Uncharacterized protein</fullName>
    </submittedName>
</protein>
<gene>
    <name evidence="2" type="ORF">AVDCRST_MAG34-3203</name>
</gene>